<dbReference type="InterPro" id="IPR002509">
    <property type="entry name" value="NODB_dom"/>
</dbReference>
<dbReference type="GO" id="GO:0016810">
    <property type="term" value="F:hydrolase activity, acting on carbon-nitrogen (but not peptide) bonds"/>
    <property type="evidence" value="ECO:0007669"/>
    <property type="project" value="InterPro"/>
</dbReference>
<evidence type="ECO:0000259" key="3">
    <source>
        <dbReference type="Pfam" id="PF01522"/>
    </source>
</evidence>
<dbReference type="RefSeq" id="WP_141483438.1">
    <property type="nucleotide sequence ID" value="NZ_VICD02000332.1"/>
</dbReference>
<dbReference type="GO" id="GO:0005975">
    <property type="term" value="P:carbohydrate metabolic process"/>
    <property type="evidence" value="ECO:0007669"/>
    <property type="project" value="InterPro"/>
</dbReference>
<keyword evidence="2" id="KW-0378">Hydrolase</keyword>
<dbReference type="GO" id="GO:0016020">
    <property type="term" value="C:membrane"/>
    <property type="evidence" value="ECO:0007669"/>
    <property type="project" value="TreeGrafter"/>
</dbReference>
<accession>A0A507ZTV6</accession>
<organism evidence="4 5">
    <name type="scientific">Marilutibacter maris</name>
    <dbReference type="NCBI Taxonomy" id="1605891"/>
    <lineage>
        <taxon>Bacteria</taxon>
        <taxon>Pseudomonadati</taxon>
        <taxon>Pseudomonadota</taxon>
        <taxon>Gammaproteobacteria</taxon>
        <taxon>Lysobacterales</taxon>
        <taxon>Lysobacteraceae</taxon>
        <taxon>Marilutibacter</taxon>
    </lineage>
</organism>
<sequence length="343" mass="38535">MRSFLKRLRPGRRRSVLSPLLIFSLALGAHAQAAAPSTTSGEPAPDRRIAVTIDDLPWQGIGNTADDDLAARHARLIAQLKLAGAPVVGFVNESKLEVDGRVRPERLAMLEDWLDAGFELGNHTWGHVDLHEVGVAAFQEDILRGERQLRPLMAARDQAPRWFRHPYLRAGRSQADKAAVVDFLAGHGYRVAPVTVDNSEWIWAFAYERVLAQADPAAREATLERLRLGYVPYMLNKLDYYERQSIDLLGYALPQVWLLHANTLNADTYAELVAAVRRRGYRTIGLDEAMADPAYARPDGYEGRWGPSWLHRWAMAEKRPKAFYAGEPQVPRWVLDLAGLESE</sequence>
<dbReference type="AlphaFoldDB" id="A0A507ZTV6"/>
<proteinExistence type="predicted"/>
<dbReference type="InterPro" id="IPR011330">
    <property type="entry name" value="Glyco_hydro/deAcase_b/a-brl"/>
</dbReference>
<keyword evidence="1" id="KW-0479">Metal-binding</keyword>
<dbReference type="GO" id="GO:0046872">
    <property type="term" value="F:metal ion binding"/>
    <property type="evidence" value="ECO:0007669"/>
    <property type="project" value="UniProtKB-KW"/>
</dbReference>
<dbReference type="Gene3D" id="3.20.20.370">
    <property type="entry name" value="Glycoside hydrolase/deacetylase"/>
    <property type="match status" value="1"/>
</dbReference>
<reference evidence="4 5" key="1">
    <citation type="submission" date="2019-10" db="EMBL/GenBank/DDBJ databases">
        <title>Lysobacter alkalisoli sp. nov., isolated from saline-alkaline soil.</title>
        <authorList>
            <person name="Sun J.-Q."/>
        </authorList>
    </citation>
    <scope>NUCLEOTIDE SEQUENCE [LARGE SCALE GENOMIC DNA]</scope>
    <source>
        <strain evidence="4 5">KCTC 42381</strain>
    </source>
</reference>
<gene>
    <name evidence="4" type="ORF">FKV24_018480</name>
</gene>
<evidence type="ECO:0000313" key="5">
    <source>
        <dbReference type="Proteomes" id="UP000320431"/>
    </source>
</evidence>
<dbReference type="Pfam" id="PF01522">
    <property type="entry name" value="Polysacc_deac_1"/>
    <property type="match status" value="1"/>
</dbReference>
<feature type="domain" description="NodB homology" evidence="3">
    <location>
        <begin position="43"/>
        <end position="173"/>
    </location>
</feature>
<dbReference type="InterPro" id="IPR050248">
    <property type="entry name" value="Polysacc_deacetylase_ArnD"/>
</dbReference>
<evidence type="ECO:0000256" key="1">
    <source>
        <dbReference type="ARBA" id="ARBA00022723"/>
    </source>
</evidence>
<dbReference type="Proteomes" id="UP000320431">
    <property type="component" value="Unassembled WGS sequence"/>
</dbReference>
<evidence type="ECO:0000256" key="2">
    <source>
        <dbReference type="ARBA" id="ARBA00022801"/>
    </source>
</evidence>
<evidence type="ECO:0000313" key="4">
    <source>
        <dbReference type="EMBL" id="KAB8162309.1"/>
    </source>
</evidence>
<comment type="caution">
    <text evidence="4">The sequence shown here is derived from an EMBL/GenBank/DDBJ whole genome shotgun (WGS) entry which is preliminary data.</text>
</comment>
<protein>
    <submittedName>
        <fullName evidence="4">Polysaccharide deacetylase family protein</fullName>
    </submittedName>
</protein>
<dbReference type="CDD" id="cd10960">
    <property type="entry name" value="CE4_NodB_like_1"/>
    <property type="match status" value="1"/>
</dbReference>
<dbReference type="PANTHER" id="PTHR10587">
    <property type="entry name" value="GLYCOSYL TRANSFERASE-RELATED"/>
    <property type="match status" value="1"/>
</dbReference>
<dbReference type="EMBL" id="VICD02000332">
    <property type="protein sequence ID" value="KAB8162309.1"/>
    <property type="molecule type" value="Genomic_DNA"/>
</dbReference>
<dbReference type="PANTHER" id="PTHR10587:SF133">
    <property type="entry name" value="CHITIN DEACETYLASE 1-RELATED"/>
    <property type="match status" value="1"/>
</dbReference>
<name>A0A507ZTV6_9GAMM</name>
<dbReference type="SUPFAM" id="SSF88713">
    <property type="entry name" value="Glycoside hydrolase/deacetylase"/>
    <property type="match status" value="1"/>
</dbReference>